<name>A0A0L0FMQ6_9EUKA</name>
<dbReference type="eggNOG" id="ENOG502S1DY">
    <property type="taxonomic scope" value="Eukaryota"/>
</dbReference>
<keyword evidence="1" id="KW-0547">Nucleotide-binding</keyword>
<dbReference type="Gene3D" id="3.40.50.300">
    <property type="entry name" value="P-loop containing nucleotide triphosphate hydrolases"/>
    <property type="match status" value="1"/>
</dbReference>
<dbReference type="GeneID" id="25910019"/>
<dbReference type="RefSeq" id="XP_014151942.1">
    <property type="nucleotide sequence ID" value="XM_014296467.1"/>
</dbReference>
<dbReference type="GO" id="GO:0005524">
    <property type="term" value="F:ATP binding"/>
    <property type="evidence" value="ECO:0007669"/>
    <property type="project" value="UniProtKB-KW"/>
</dbReference>
<evidence type="ECO:0000256" key="2">
    <source>
        <dbReference type="ARBA" id="ARBA00022840"/>
    </source>
</evidence>
<proteinExistence type="predicted"/>
<keyword evidence="5" id="KW-1185">Reference proteome</keyword>
<evidence type="ECO:0000256" key="1">
    <source>
        <dbReference type="ARBA" id="ARBA00022741"/>
    </source>
</evidence>
<evidence type="ECO:0000259" key="3">
    <source>
        <dbReference type="Pfam" id="PF06414"/>
    </source>
</evidence>
<protein>
    <recommendedName>
        <fullName evidence="3">Zeta toxin domain-containing protein</fullName>
    </recommendedName>
</protein>
<dbReference type="OrthoDB" id="430679at2759"/>
<dbReference type="GO" id="GO:0016301">
    <property type="term" value="F:kinase activity"/>
    <property type="evidence" value="ECO:0007669"/>
    <property type="project" value="InterPro"/>
</dbReference>
<accession>A0A0L0FMQ6</accession>
<dbReference type="EMBL" id="KQ242572">
    <property type="protein sequence ID" value="KNC78040.1"/>
    <property type="molecule type" value="Genomic_DNA"/>
</dbReference>
<evidence type="ECO:0000313" key="5">
    <source>
        <dbReference type="Proteomes" id="UP000054560"/>
    </source>
</evidence>
<dbReference type="InterPro" id="IPR010488">
    <property type="entry name" value="Zeta_toxin_domain"/>
</dbReference>
<organism evidence="4 5">
    <name type="scientific">Sphaeroforma arctica JP610</name>
    <dbReference type="NCBI Taxonomy" id="667725"/>
    <lineage>
        <taxon>Eukaryota</taxon>
        <taxon>Ichthyosporea</taxon>
        <taxon>Ichthyophonida</taxon>
        <taxon>Sphaeroforma</taxon>
    </lineage>
</organism>
<dbReference type="AlphaFoldDB" id="A0A0L0FMQ6"/>
<keyword evidence="2" id="KW-0067">ATP-binding</keyword>
<dbReference type="SUPFAM" id="SSF52540">
    <property type="entry name" value="P-loop containing nucleoside triphosphate hydrolases"/>
    <property type="match status" value="1"/>
</dbReference>
<sequence length="635" mass="71808">MAVTIIPSGTPMPQWLRNLSSDEAEKLESWPPARHGQEFDWTIPTNEQYHDPTINRFASKFAEARKRLDYEYHRNPVCPRQELQDAILTRVLAASNPLKTTTKHTRKPWLVFTAGAMGAGKGYVLSTLHNADAFPMSQFVMIDPDKLKNELPEMAGYLQEEAESAATKVHRESTFMSDVLFEYTLLQGRSLVVDGSLRDVDWYSDLFARIRREYPLYQIGILHVSAERSVIHQRARKRAELSNRVVPTETIDQSIAQVPKSVNTLAPLADVVYEIDNGEHSDLTIRRKLVWGEQVEVDPEDWDEFATVWASDDESDSDSGMNTETESEVEGDDMVFFDNVLPTVTGSTILDHREIPLDDITMGNTIENIRVEVGVGVRLEVDGGVRLDGDGGSGETGARTESLDIDMYDRAEVQGYSGPKWIASDSRLVSNDTDQVSNEVSRDFRPVEVHRMEKTFRSRKGSDASKKVKPKGDRENWLKSSLSMLSPCPKMRLSKIGKLEQKKKIKKKKRSKMTKHVKRTLGKMRLSTKCCMATCWDDAGVQKKANDVWKQAYPSFCPRCTLTGDSQCGVCIHGDYSCACRICGAKSNKTINGKEKDKEKDWYHLSCPVRAKFFDSLRFFDPAGMTSMMTKRIKD</sequence>
<dbReference type="Pfam" id="PF06414">
    <property type="entry name" value="Zeta_toxin"/>
    <property type="match status" value="1"/>
</dbReference>
<gene>
    <name evidence="4" type="ORF">SARC_09515</name>
</gene>
<dbReference type="InterPro" id="IPR027417">
    <property type="entry name" value="P-loop_NTPase"/>
</dbReference>
<reference evidence="4 5" key="1">
    <citation type="submission" date="2011-02" db="EMBL/GenBank/DDBJ databases">
        <title>The Genome Sequence of Sphaeroforma arctica JP610.</title>
        <authorList>
            <consortium name="The Broad Institute Genome Sequencing Platform"/>
            <person name="Russ C."/>
            <person name="Cuomo C."/>
            <person name="Young S.K."/>
            <person name="Zeng Q."/>
            <person name="Gargeya S."/>
            <person name="Alvarado L."/>
            <person name="Berlin A."/>
            <person name="Chapman S.B."/>
            <person name="Chen Z."/>
            <person name="Freedman E."/>
            <person name="Gellesch M."/>
            <person name="Goldberg J."/>
            <person name="Griggs A."/>
            <person name="Gujja S."/>
            <person name="Heilman E."/>
            <person name="Heiman D."/>
            <person name="Howarth C."/>
            <person name="Mehta T."/>
            <person name="Neiman D."/>
            <person name="Pearson M."/>
            <person name="Roberts A."/>
            <person name="Saif S."/>
            <person name="Shea T."/>
            <person name="Shenoy N."/>
            <person name="Sisk P."/>
            <person name="Stolte C."/>
            <person name="Sykes S."/>
            <person name="White J."/>
            <person name="Yandava C."/>
            <person name="Burger G."/>
            <person name="Gray M.W."/>
            <person name="Holland P.W.H."/>
            <person name="King N."/>
            <person name="Lang F.B.F."/>
            <person name="Roger A.J."/>
            <person name="Ruiz-Trillo I."/>
            <person name="Haas B."/>
            <person name="Nusbaum C."/>
            <person name="Birren B."/>
        </authorList>
    </citation>
    <scope>NUCLEOTIDE SEQUENCE [LARGE SCALE GENOMIC DNA]</scope>
    <source>
        <strain evidence="4 5">JP610</strain>
    </source>
</reference>
<dbReference type="Proteomes" id="UP000054560">
    <property type="component" value="Unassembled WGS sequence"/>
</dbReference>
<feature type="domain" description="Zeta toxin" evidence="3">
    <location>
        <begin position="102"/>
        <end position="270"/>
    </location>
</feature>
<evidence type="ECO:0000313" key="4">
    <source>
        <dbReference type="EMBL" id="KNC78040.1"/>
    </source>
</evidence>